<dbReference type="EMBL" id="LR738855">
    <property type="protein sequence ID" value="VZH84724.1"/>
    <property type="molecule type" value="Genomic_DNA"/>
</dbReference>
<dbReference type="Proteomes" id="UP000423525">
    <property type="component" value="Chromosome"/>
</dbReference>
<sequence>MNLITSYLSAVHAEFPGGQPPAYWKHYFDLVVADCGSPSAALTAYNAHLTVDLAQAVKDSGAMWADFGAYQGVDSVIAAQSDAIIKATNDAYGVDLGVLLHGIAVNIPVHDLRRDAIVAGDQVYSAQAFRLGDRFAAAKCSGACEGCDGGSAECY</sequence>
<accession>A0A6I8MAV2</accession>
<dbReference type="KEGG" id="crf:FRC0190_00730"/>
<gene>
    <name evidence="1" type="ORF">FRC0190_00730</name>
</gene>
<proteinExistence type="predicted"/>
<protein>
    <submittedName>
        <fullName evidence="1">Uncharacterized protein</fullName>
    </submittedName>
</protein>
<name>A0A6I8MAV2_9CORY</name>
<evidence type="ECO:0000313" key="1">
    <source>
        <dbReference type="EMBL" id="VZH84724.1"/>
    </source>
</evidence>
<reference evidence="1 2" key="1">
    <citation type="submission" date="2019-11" db="EMBL/GenBank/DDBJ databases">
        <authorList>
            <person name="Brisse S."/>
        </authorList>
    </citation>
    <scope>NUCLEOTIDE SEQUENCE [LARGE SCALE GENOMIC DNA]</scope>
    <source>
        <strain evidence="1">FRC0190</strain>
    </source>
</reference>
<organism evidence="1 2">
    <name type="scientific">Corynebacterium rouxii</name>
    <dbReference type="NCBI Taxonomy" id="2719119"/>
    <lineage>
        <taxon>Bacteria</taxon>
        <taxon>Bacillati</taxon>
        <taxon>Actinomycetota</taxon>
        <taxon>Actinomycetes</taxon>
        <taxon>Mycobacteriales</taxon>
        <taxon>Corynebacteriaceae</taxon>
        <taxon>Corynebacterium</taxon>
    </lineage>
</organism>
<dbReference type="AlphaFoldDB" id="A0A6I8MAV2"/>
<evidence type="ECO:0000313" key="2">
    <source>
        <dbReference type="Proteomes" id="UP000423525"/>
    </source>
</evidence>